<name>A0ABY5VMQ2_9ACTN</name>
<gene>
    <name evidence="1" type="ORF">Dfulv_27470</name>
</gene>
<dbReference type="SUPFAM" id="SSF160424">
    <property type="entry name" value="BH3703-like"/>
    <property type="match status" value="2"/>
</dbReference>
<evidence type="ECO:0000313" key="2">
    <source>
        <dbReference type="Proteomes" id="UP001059617"/>
    </source>
</evidence>
<keyword evidence="2" id="KW-1185">Reference proteome</keyword>
<reference evidence="1" key="1">
    <citation type="submission" date="2021-04" db="EMBL/GenBank/DDBJ databases">
        <authorList>
            <person name="Hartkoorn R.C."/>
            <person name="Beaudoing E."/>
            <person name="Hot D."/>
        </authorList>
    </citation>
    <scope>NUCLEOTIDE SEQUENCE</scope>
    <source>
        <strain evidence="1">NRRL B-16292</strain>
    </source>
</reference>
<organism evidence="1 2">
    <name type="scientific">Dactylosporangium fulvum</name>
    <dbReference type="NCBI Taxonomy" id="53359"/>
    <lineage>
        <taxon>Bacteria</taxon>
        <taxon>Bacillati</taxon>
        <taxon>Actinomycetota</taxon>
        <taxon>Actinomycetes</taxon>
        <taxon>Micromonosporales</taxon>
        <taxon>Micromonosporaceae</taxon>
        <taxon>Dactylosporangium</taxon>
    </lineage>
</organism>
<dbReference type="Proteomes" id="UP001059617">
    <property type="component" value="Chromosome"/>
</dbReference>
<proteinExistence type="predicted"/>
<dbReference type="RefSeq" id="WP_259856343.1">
    <property type="nucleotide sequence ID" value="NZ_BAAAST010000157.1"/>
</dbReference>
<dbReference type="EMBL" id="CP073720">
    <property type="protein sequence ID" value="UWP78908.1"/>
    <property type="molecule type" value="Genomic_DNA"/>
</dbReference>
<protein>
    <submittedName>
        <fullName evidence="1">Uncharacterized protein</fullName>
    </submittedName>
</protein>
<accession>A0ABY5VMQ2</accession>
<sequence length="288" mass="31919">MRGDDELMHRIGNLLLDAAPPDFRRIDVLVHETVAVQDLVLTVHLRDGSTPAVLPPDGLTAAFTELRGAVATPERGTWFSVRCVIDAPSRIELTYVLDHEPPWQLPVPPDAYAKDLAAFPRDDRHIPAWLRERLGGEPAPGGRDRPRRTLTAEEEHRALGSATTLLLQHLPADWAELTVDLACTGHHAEHRAGLTTIFGGTPDWRPPAGFLRMLHELRAGMHAPGRGTWHSMRFHLAHPNVSTATFNREAMPAWTTPPTDRDYADELALFPREPSAVPHWFPAGRSAA</sequence>
<reference evidence="1" key="2">
    <citation type="submission" date="2022-09" db="EMBL/GenBank/DDBJ databases">
        <title>Biosynthetic gene clusters of Dactylosporangioum fulvum.</title>
        <authorList>
            <person name="Caradec T."/>
        </authorList>
    </citation>
    <scope>NUCLEOTIDE SEQUENCE</scope>
    <source>
        <strain evidence="1">NRRL B-16292</strain>
    </source>
</reference>
<dbReference type="InterPro" id="IPR036170">
    <property type="entry name" value="YezG-like_sf"/>
</dbReference>
<evidence type="ECO:0000313" key="1">
    <source>
        <dbReference type="EMBL" id="UWP78908.1"/>
    </source>
</evidence>